<feature type="domain" description="DUF2281" evidence="2">
    <location>
        <begin position="27"/>
        <end position="86"/>
    </location>
</feature>
<evidence type="ECO:0000256" key="1">
    <source>
        <dbReference type="SAM" id="MobiDB-lite"/>
    </source>
</evidence>
<keyword evidence="4" id="KW-1185">Reference proteome</keyword>
<evidence type="ECO:0000313" key="4">
    <source>
        <dbReference type="Proteomes" id="UP000248917"/>
    </source>
</evidence>
<dbReference type="AlphaFoldDB" id="A0A326RQQ2"/>
<evidence type="ECO:0000259" key="2">
    <source>
        <dbReference type="Pfam" id="PF10047"/>
    </source>
</evidence>
<gene>
    <name evidence="3" type="ORF">CLV31_106236</name>
</gene>
<protein>
    <submittedName>
        <fullName evidence="3">Uncharacterized protein DUF2281</fullName>
    </submittedName>
</protein>
<accession>A0A326RQQ2</accession>
<dbReference type="InterPro" id="IPR018739">
    <property type="entry name" value="DUF2281"/>
</dbReference>
<sequence length="88" mass="10304">MFENQEEPVPENHYFRKKEFRMTSLSLYTKLEALPSELKEEAKKFIENLLKKNQKKSGFDPQKASPKFGSLKGKIHLSPDFDEPLNEC</sequence>
<feature type="region of interest" description="Disordered" evidence="1">
    <location>
        <begin position="55"/>
        <end position="88"/>
    </location>
</feature>
<comment type="caution">
    <text evidence="3">The sequence shown here is derived from an EMBL/GenBank/DDBJ whole genome shotgun (WGS) entry which is preliminary data.</text>
</comment>
<reference evidence="3 4" key="1">
    <citation type="submission" date="2018-06" db="EMBL/GenBank/DDBJ databases">
        <title>Genomic Encyclopedia of Archaeal and Bacterial Type Strains, Phase II (KMG-II): from individual species to whole genera.</title>
        <authorList>
            <person name="Goeker M."/>
        </authorList>
    </citation>
    <scope>NUCLEOTIDE SEQUENCE [LARGE SCALE GENOMIC DNA]</scope>
    <source>
        <strain evidence="3 4">T4</strain>
    </source>
</reference>
<organism evidence="3 4">
    <name type="scientific">Algoriphagus aquaeductus</name>
    <dbReference type="NCBI Taxonomy" id="475299"/>
    <lineage>
        <taxon>Bacteria</taxon>
        <taxon>Pseudomonadati</taxon>
        <taxon>Bacteroidota</taxon>
        <taxon>Cytophagia</taxon>
        <taxon>Cytophagales</taxon>
        <taxon>Cyclobacteriaceae</taxon>
        <taxon>Algoriphagus</taxon>
    </lineage>
</organism>
<proteinExistence type="predicted"/>
<dbReference type="Pfam" id="PF10047">
    <property type="entry name" value="DUF2281"/>
    <property type="match status" value="1"/>
</dbReference>
<evidence type="ECO:0000313" key="3">
    <source>
        <dbReference type="EMBL" id="PZV83619.1"/>
    </source>
</evidence>
<name>A0A326RQQ2_9BACT</name>
<dbReference type="Proteomes" id="UP000248917">
    <property type="component" value="Unassembled WGS sequence"/>
</dbReference>
<dbReference type="EMBL" id="QKTX01000006">
    <property type="protein sequence ID" value="PZV83619.1"/>
    <property type="molecule type" value="Genomic_DNA"/>
</dbReference>